<sequence length="33" mass="3868">MFVKRSGEISIKVILRIKASQFYGPWKGKKKEN</sequence>
<accession>A0A0R3R905</accession>
<evidence type="ECO:0000313" key="3">
    <source>
        <dbReference type="WBParaSite" id="BTMF_0001651101-mRNA-1"/>
    </source>
</evidence>
<name>A0A0R3R905_9BILA</name>
<proteinExistence type="predicted"/>
<reference evidence="1 2" key="2">
    <citation type="submission" date="2018-11" db="EMBL/GenBank/DDBJ databases">
        <authorList>
            <consortium name="Pathogen Informatics"/>
        </authorList>
    </citation>
    <scope>NUCLEOTIDE SEQUENCE [LARGE SCALE GENOMIC DNA]</scope>
</reference>
<dbReference type="Proteomes" id="UP000280834">
    <property type="component" value="Unassembled WGS sequence"/>
</dbReference>
<dbReference type="WBParaSite" id="BTMF_0001651101-mRNA-1">
    <property type="protein sequence ID" value="BTMF_0001651101-mRNA-1"/>
    <property type="gene ID" value="BTMF_0001651101"/>
</dbReference>
<keyword evidence="2" id="KW-1185">Reference proteome</keyword>
<protein>
    <submittedName>
        <fullName evidence="1 3">Uncharacterized protein</fullName>
    </submittedName>
</protein>
<dbReference type="EMBL" id="UZAG01021251">
    <property type="protein sequence ID" value="VDO49734.1"/>
    <property type="molecule type" value="Genomic_DNA"/>
</dbReference>
<gene>
    <name evidence="1" type="ORF">BTMF_LOCUS14491</name>
</gene>
<dbReference type="AlphaFoldDB" id="A0A0R3R905"/>
<evidence type="ECO:0000313" key="2">
    <source>
        <dbReference type="Proteomes" id="UP000280834"/>
    </source>
</evidence>
<evidence type="ECO:0000313" key="1">
    <source>
        <dbReference type="EMBL" id="VDO49734.1"/>
    </source>
</evidence>
<organism evidence="3">
    <name type="scientific">Brugia timori</name>
    <dbReference type="NCBI Taxonomy" id="42155"/>
    <lineage>
        <taxon>Eukaryota</taxon>
        <taxon>Metazoa</taxon>
        <taxon>Ecdysozoa</taxon>
        <taxon>Nematoda</taxon>
        <taxon>Chromadorea</taxon>
        <taxon>Rhabditida</taxon>
        <taxon>Spirurina</taxon>
        <taxon>Spiruromorpha</taxon>
        <taxon>Filarioidea</taxon>
        <taxon>Onchocercidae</taxon>
        <taxon>Brugia</taxon>
    </lineage>
</organism>
<reference evidence="3" key="1">
    <citation type="submission" date="2017-02" db="UniProtKB">
        <authorList>
            <consortium name="WormBaseParasite"/>
        </authorList>
    </citation>
    <scope>IDENTIFICATION</scope>
</reference>